<keyword evidence="5" id="KW-0809">Transit peptide</keyword>
<evidence type="ECO:0000256" key="3">
    <source>
        <dbReference type="ARBA" id="ARBA00010895"/>
    </source>
</evidence>
<dbReference type="EMBL" id="AZHB01000004">
    <property type="protein sequence ID" value="OAA70589.1"/>
    <property type="molecule type" value="Genomic_DNA"/>
</dbReference>
<dbReference type="InterPro" id="IPR010487">
    <property type="entry name" value="NGRN/Rrg9"/>
</dbReference>
<evidence type="ECO:0000256" key="6">
    <source>
        <dbReference type="SAM" id="MobiDB-lite"/>
    </source>
</evidence>
<comment type="function">
    <text evidence="1">Required for respiratory activity and maintenance and expression of the mitochondrial genome.</text>
</comment>
<feature type="region of interest" description="Disordered" evidence="6">
    <location>
        <begin position="255"/>
        <end position="326"/>
    </location>
</feature>
<feature type="compositionally biased region" description="Basic and acidic residues" evidence="6">
    <location>
        <begin position="303"/>
        <end position="326"/>
    </location>
</feature>
<comment type="caution">
    <text evidence="7">The sequence shown here is derived from an EMBL/GenBank/DDBJ whole genome shotgun (WGS) entry which is preliminary data.</text>
</comment>
<evidence type="ECO:0000256" key="4">
    <source>
        <dbReference type="ARBA" id="ARBA00013566"/>
    </source>
</evidence>
<evidence type="ECO:0000313" key="8">
    <source>
        <dbReference type="Proteomes" id="UP000076744"/>
    </source>
</evidence>
<dbReference type="AlphaFoldDB" id="A0A162MUC3"/>
<feature type="compositionally biased region" description="Basic and acidic residues" evidence="6">
    <location>
        <begin position="255"/>
        <end position="266"/>
    </location>
</feature>
<dbReference type="OrthoDB" id="5578174at2759"/>
<sequence>MTEARAKAAWRFKRQGFDWKSFRSNDPAVRAKVNFSNFDWKHWQGNKQGTRQLGKLVDNLEAARAEDRAAVGISPRDDDVSRVRDHREWYTTPSTRTARYGAAPEDDATPPPKKEEWMIQKAAMKAKFPDGWRPHKRLSPDALAGIRALNAQFPDVYTTQTLADKFAVSPEAIRRILKSKWTPSAREDEDRQQRWHRRGINVWERKAELGIKPPKRWRDEGVAREPAYHDRKITARRDREEHVRREREEYMRSFAKGRRDAGRGGNDDGAATVEWEYSRLDGETPMEMPRRGTSRGGSGGSVNDREMRSELKGDVFDKTLASERRD</sequence>
<feature type="region of interest" description="Disordered" evidence="6">
    <location>
        <begin position="93"/>
        <end position="113"/>
    </location>
</feature>
<keyword evidence="8" id="KW-1185">Reference proteome</keyword>
<dbReference type="GO" id="GO:0005634">
    <property type="term" value="C:nucleus"/>
    <property type="evidence" value="ECO:0007669"/>
    <property type="project" value="TreeGrafter"/>
</dbReference>
<reference evidence="7 8" key="1">
    <citation type="journal article" date="2016" name="Genome Biol. Evol.">
        <title>Divergent and convergent evolution of fungal pathogenicity.</title>
        <authorList>
            <person name="Shang Y."/>
            <person name="Xiao G."/>
            <person name="Zheng P."/>
            <person name="Cen K."/>
            <person name="Zhan S."/>
            <person name="Wang C."/>
        </authorList>
    </citation>
    <scope>NUCLEOTIDE SEQUENCE [LARGE SCALE GENOMIC DNA]</scope>
    <source>
        <strain evidence="7 8">ARSEF 2679</strain>
    </source>
</reference>
<evidence type="ECO:0000256" key="2">
    <source>
        <dbReference type="ARBA" id="ARBA00004173"/>
    </source>
</evidence>
<organism evidence="7 8">
    <name type="scientific">Cordyceps fumosorosea (strain ARSEF 2679)</name>
    <name type="common">Isaria fumosorosea</name>
    <dbReference type="NCBI Taxonomy" id="1081104"/>
    <lineage>
        <taxon>Eukaryota</taxon>
        <taxon>Fungi</taxon>
        <taxon>Dikarya</taxon>
        <taxon>Ascomycota</taxon>
        <taxon>Pezizomycotina</taxon>
        <taxon>Sordariomycetes</taxon>
        <taxon>Hypocreomycetidae</taxon>
        <taxon>Hypocreales</taxon>
        <taxon>Cordycipitaceae</taxon>
        <taxon>Cordyceps</taxon>
    </lineage>
</organism>
<dbReference type="Proteomes" id="UP000076744">
    <property type="component" value="Unassembled WGS sequence"/>
</dbReference>
<dbReference type="GO" id="GO:0005739">
    <property type="term" value="C:mitochondrion"/>
    <property type="evidence" value="ECO:0007669"/>
    <property type="project" value="UniProtKB-SubCell"/>
</dbReference>
<comment type="similarity">
    <text evidence="3">Belongs to the RRG9 family.</text>
</comment>
<dbReference type="GeneID" id="30018855"/>
<name>A0A162MUC3_CORFA</name>
<accession>A0A162MUC3</accession>
<protein>
    <recommendedName>
        <fullName evidence="4">Required for respiratory growth protein 9, mitochondrial</fullName>
    </recommendedName>
</protein>
<dbReference type="RefSeq" id="XP_018706876.1">
    <property type="nucleotide sequence ID" value="XM_018846169.1"/>
</dbReference>
<gene>
    <name evidence="7" type="ORF">ISF_02563</name>
</gene>
<dbReference type="PANTHER" id="PTHR13475">
    <property type="entry name" value="NEUGRIN"/>
    <property type="match status" value="1"/>
</dbReference>
<evidence type="ECO:0000256" key="1">
    <source>
        <dbReference type="ARBA" id="ARBA00003548"/>
    </source>
</evidence>
<comment type="subcellular location">
    <subcellularLocation>
        <location evidence="2">Mitochondrion</location>
    </subcellularLocation>
</comment>
<dbReference type="STRING" id="1081104.A0A162MUC3"/>
<evidence type="ECO:0000313" key="7">
    <source>
        <dbReference type="EMBL" id="OAA70589.1"/>
    </source>
</evidence>
<evidence type="ECO:0000256" key="5">
    <source>
        <dbReference type="ARBA" id="ARBA00022946"/>
    </source>
</evidence>
<dbReference type="Pfam" id="PF06413">
    <property type="entry name" value="Neugrin"/>
    <property type="match status" value="1"/>
</dbReference>
<proteinExistence type="inferred from homology"/>
<dbReference type="PANTHER" id="PTHR13475:SF3">
    <property type="entry name" value="NEUGRIN"/>
    <property type="match status" value="1"/>
</dbReference>